<name>A0ABS1WVF3_9GAMM</name>
<dbReference type="RefSeq" id="WP_203167008.1">
    <property type="nucleotide sequence ID" value="NZ_JAEVLS010000002.1"/>
</dbReference>
<gene>
    <name evidence="1" type="ORF">JM946_09270</name>
</gene>
<evidence type="ECO:0000313" key="2">
    <source>
        <dbReference type="Proteomes" id="UP000661077"/>
    </source>
</evidence>
<protein>
    <submittedName>
        <fullName evidence="1">YfiR family protein</fullName>
    </submittedName>
</protein>
<comment type="caution">
    <text evidence="1">The sequence shown here is derived from an EMBL/GenBank/DDBJ whole genome shotgun (WGS) entry which is preliminary data.</text>
</comment>
<accession>A0ABS1WVF3</accession>
<dbReference type="EMBL" id="JAEVLS010000002">
    <property type="protein sequence ID" value="MBM0104939.1"/>
    <property type="molecule type" value="Genomic_DNA"/>
</dbReference>
<dbReference type="InterPro" id="IPR025293">
    <property type="entry name" value="YfiR/HmsC-like"/>
</dbReference>
<organism evidence="1 2">
    <name type="scientific">Steroidobacter gossypii</name>
    <dbReference type="NCBI Taxonomy" id="2805490"/>
    <lineage>
        <taxon>Bacteria</taxon>
        <taxon>Pseudomonadati</taxon>
        <taxon>Pseudomonadota</taxon>
        <taxon>Gammaproteobacteria</taxon>
        <taxon>Steroidobacterales</taxon>
        <taxon>Steroidobacteraceae</taxon>
        <taxon>Steroidobacter</taxon>
    </lineage>
</organism>
<reference evidence="1 2" key="1">
    <citation type="journal article" date="2021" name="Int. J. Syst. Evol. Microbiol.">
        <title>Steroidobacter gossypii sp. nov., isolated from soil of cotton cropping field.</title>
        <authorList>
            <person name="Huang R."/>
            <person name="Yang S."/>
            <person name="Zhen C."/>
            <person name="Liu W."/>
        </authorList>
    </citation>
    <scope>NUCLEOTIDE SEQUENCE [LARGE SCALE GENOMIC DNA]</scope>
    <source>
        <strain evidence="1 2">S1-65</strain>
    </source>
</reference>
<proteinExistence type="predicted"/>
<dbReference type="Proteomes" id="UP000661077">
    <property type="component" value="Unassembled WGS sequence"/>
</dbReference>
<evidence type="ECO:0000313" key="1">
    <source>
        <dbReference type="EMBL" id="MBM0104939.1"/>
    </source>
</evidence>
<dbReference type="Pfam" id="PF13689">
    <property type="entry name" value="DUF4154"/>
    <property type="match status" value="1"/>
</dbReference>
<keyword evidence="2" id="KW-1185">Reference proteome</keyword>
<sequence length="170" mass="18624">MVATAALSFASAACAESVSEHRVKSAFLYNFTRFVEWPAERFRTPEEPIKVGVLGGAALRASLSALVADRRVGGRPILVVAVKAPAELATVHMLFIAKEEHDTFARMRPELEQLALLTVTDAQPCRTALAHICFVEQDEKLRFEIDVGAANRSQVRISSQLQKLAAAVHR</sequence>